<organism evidence="1 2">
    <name type="scientific">Rufibacter latericius</name>
    <dbReference type="NCBI Taxonomy" id="2487040"/>
    <lineage>
        <taxon>Bacteria</taxon>
        <taxon>Pseudomonadati</taxon>
        <taxon>Bacteroidota</taxon>
        <taxon>Cytophagia</taxon>
        <taxon>Cytophagales</taxon>
        <taxon>Hymenobacteraceae</taxon>
        <taxon>Rufibacter</taxon>
    </lineage>
</organism>
<dbReference type="Proteomes" id="UP000272117">
    <property type="component" value="Unassembled WGS sequence"/>
</dbReference>
<keyword evidence="2" id="KW-1185">Reference proteome</keyword>
<accession>A0A3M9MDJ5</accession>
<dbReference type="EMBL" id="RJJD01000015">
    <property type="protein sequence ID" value="RNI23641.1"/>
    <property type="molecule type" value="Genomic_DNA"/>
</dbReference>
<sequence length="84" mass="9503">MGWLFKGCFDEKKSETEVTTTCIQWNDYTAQIDGKRKARIAFRRDVALASNHYGAFHGIQDNAGNGNTRISAGARIFRTNRFIS</sequence>
<evidence type="ECO:0000313" key="2">
    <source>
        <dbReference type="Proteomes" id="UP000272117"/>
    </source>
</evidence>
<name>A0A3M9MDJ5_9BACT</name>
<protein>
    <submittedName>
        <fullName evidence="1">Uncharacterized protein</fullName>
    </submittedName>
</protein>
<proteinExistence type="predicted"/>
<reference evidence="1 2" key="1">
    <citation type="submission" date="2018-11" db="EMBL/GenBank/DDBJ databases">
        <title>Rufibacter latericius sp. nov., isolated from water in Baiyang Lake.</title>
        <authorList>
            <person name="Yang Y."/>
        </authorList>
    </citation>
    <scope>NUCLEOTIDE SEQUENCE [LARGE SCALE GENOMIC DNA]</scope>
    <source>
        <strain evidence="1 2">R-22-1c-1</strain>
    </source>
</reference>
<comment type="caution">
    <text evidence="1">The sequence shown here is derived from an EMBL/GenBank/DDBJ whole genome shotgun (WGS) entry which is preliminary data.</text>
</comment>
<gene>
    <name evidence="1" type="ORF">EFB08_19130</name>
</gene>
<dbReference type="AlphaFoldDB" id="A0A3M9MDJ5"/>
<evidence type="ECO:0000313" key="1">
    <source>
        <dbReference type="EMBL" id="RNI23641.1"/>
    </source>
</evidence>